<gene>
    <name evidence="2" type="ORF">M0H32_19510</name>
</gene>
<dbReference type="EMBL" id="JALNMJ010000015">
    <property type="protein sequence ID" value="MCK7614363.1"/>
    <property type="molecule type" value="Genomic_DNA"/>
</dbReference>
<keyword evidence="1" id="KW-0812">Transmembrane</keyword>
<feature type="transmembrane region" description="Helical" evidence="1">
    <location>
        <begin position="93"/>
        <end position="117"/>
    </location>
</feature>
<protein>
    <submittedName>
        <fullName evidence="2">Uncharacterized protein</fullName>
    </submittedName>
</protein>
<evidence type="ECO:0000313" key="2">
    <source>
        <dbReference type="EMBL" id="MCK7614363.1"/>
    </source>
</evidence>
<evidence type="ECO:0000256" key="1">
    <source>
        <dbReference type="SAM" id="Phobius"/>
    </source>
</evidence>
<evidence type="ECO:0000313" key="3">
    <source>
        <dbReference type="Proteomes" id="UP001431221"/>
    </source>
</evidence>
<keyword evidence="3" id="KW-1185">Reference proteome</keyword>
<reference evidence="2" key="1">
    <citation type="submission" date="2022-04" db="EMBL/GenBank/DDBJ databases">
        <title>Roseibium sp. CAU 1639 isolated from mud.</title>
        <authorList>
            <person name="Kim W."/>
        </authorList>
    </citation>
    <scope>NUCLEOTIDE SEQUENCE</scope>
    <source>
        <strain evidence="2">CAU 1639</strain>
    </source>
</reference>
<feature type="transmembrane region" description="Helical" evidence="1">
    <location>
        <begin position="161"/>
        <end position="182"/>
    </location>
</feature>
<keyword evidence="1" id="KW-0472">Membrane</keyword>
<feature type="transmembrane region" description="Helical" evidence="1">
    <location>
        <begin position="54"/>
        <end position="81"/>
    </location>
</feature>
<organism evidence="2 3">
    <name type="scientific">Roseibium sediminicola</name>
    <dbReference type="NCBI Taxonomy" id="2933272"/>
    <lineage>
        <taxon>Bacteria</taxon>
        <taxon>Pseudomonadati</taxon>
        <taxon>Pseudomonadota</taxon>
        <taxon>Alphaproteobacteria</taxon>
        <taxon>Hyphomicrobiales</taxon>
        <taxon>Stappiaceae</taxon>
        <taxon>Roseibium</taxon>
    </lineage>
</organism>
<name>A0ABT0GY47_9HYPH</name>
<proteinExistence type="predicted"/>
<dbReference type="Proteomes" id="UP001431221">
    <property type="component" value="Unassembled WGS sequence"/>
</dbReference>
<feature type="transmembrane region" description="Helical" evidence="1">
    <location>
        <begin position="129"/>
        <end position="149"/>
    </location>
</feature>
<dbReference type="RefSeq" id="WP_248156888.1">
    <property type="nucleotide sequence ID" value="NZ_JALNMJ010000015.1"/>
</dbReference>
<accession>A0ABT0GY47</accession>
<keyword evidence="1" id="KW-1133">Transmembrane helix</keyword>
<sequence length="270" mass="29791">MLLGLALIGLFFISPIFFVRLQTALKLSAAAFLGLLLWWRLTPPSEPEGMELGGVLAGLIVAGMCLAVVLRLLCAFLVYLFNREMAIRDAASASPVWLDVVFGLWASGILSLTGFVALSWQTRDLANPFLVHLILAIAAAAAFTVPVIMAAMAPLARPLHFSAGVGTGVSILVLTAYSWVWYPQMINDAIVRTVGGEPFCLFSPEARKALPQGARLTFLTLPKRNRNGHFHLVSPKKMWDWSYYLREFDSEAPSDPYWFQRFCLGESVLQ</sequence>
<comment type="caution">
    <text evidence="2">The sequence shown here is derived from an EMBL/GenBank/DDBJ whole genome shotgun (WGS) entry which is preliminary data.</text>
</comment>